<feature type="non-terminal residue" evidence="2">
    <location>
        <position position="121"/>
    </location>
</feature>
<sequence>MNLYFLFEAGWGIFELLNVALVTAFSLFLVYVILKKQENKVLFFAWALDLKKSKRDMEILFTAMVIFFVVFSIFFLGELLNELSFVITSQILGLISYILVSYVILRWVKVFLRFVRKVDYA</sequence>
<comment type="caution">
    <text evidence="2">The sequence shown here is derived from an EMBL/GenBank/DDBJ whole genome shotgun (WGS) entry which is preliminary data.</text>
</comment>
<feature type="transmembrane region" description="Helical" evidence="1">
    <location>
        <begin position="83"/>
        <end position="108"/>
    </location>
</feature>
<feature type="transmembrane region" description="Helical" evidence="1">
    <location>
        <begin position="12"/>
        <end position="34"/>
    </location>
</feature>
<protein>
    <submittedName>
        <fullName evidence="2">Uncharacterized protein</fullName>
    </submittedName>
</protein>
<evidence type="ECO:0000313" key="3">
    <source>
        <dbReference type="Proteomes" id="UP000718571"/>
    </source>
</evidence>
<keyword evidence="1" id="KW-0812">Transmembrane</keyword>
<keyword evidence="1" id="KW-0472">Membrane</keyword>
<dbReference type="EMBL" id="JADFAR010000030">
    <property type="protein sequence ID" value="MBE5728691.1"/>
    <property type="molecule type" value="Genomic_DNA"/>
</dbReference>
<dbReference type="Proteomes" id="UP000718571">
    <property type="component" value="Unassembled WGS sequence"/>
</dbReference>
<evidence type="ECO:0000313" key="2">
    <source>
        <dbReference type="EMBL" id="MBE5728691.1"/>
    </source>
</evidence>
<organism evidence="2 3">
    <name type="scientific">Candidatus Acidifodinimicrobium mancum</name>
    <dbReference type="NCBI Taxonomy" id="2898728"/>
    <lineage>
        <taxon>Archaea</taxon>
        <taxon>Candidatus Parvarchaeota</taxon>
        <taxon>Candidatus Acidifodinimicrobiaceae</taxon>
        <taxon>Candidatus Acidifodinimicrobium</taxon>
    </lineage>
</organism>
<name>A0A8T3USQ6_9ARCH</name>
<feature type="transmembrane region" description="Helical" evidence="1">
    <location>
        <begin position="59"/>
        <end position="77"/>
    </location>
</feature>
<evidence type="ECO:0000256" key="1">
    <source>
        <dbReference type="SAM" id="Phobius"/>
    </source>
</evidence>
<accession>A0A8T3USQ6</accession>
<keyword evidence="1" id="KW-1133">Transmembrane helix</keyword>
<reference evidence="2 3" key="1">
    <citation type="submission" date="2020-09" db="EMBL/GenBank/DDBJ databases">
        <title>Genomic characterization of a novel Parvarchaeota family in acid mine drainage sediments.</title>
        <authorList>
            <person name="Luo Z.-H."/>
        </authorList>
    </citation>
    <scope>NUCLEOTIDE SEQUENCE [LARGE SCALE GENOMIC DNA]</scope>
    <source>
        <strain evidence="2">MAS1_bins.189</strain>
    </source>
</reference>
<gene>
    <name evidence="2" type="ORF">IHE51_02420</name>
</gene>
<dbReference type="AlphaFoldDB" id="A0A8T3USQ6"/>
<proteinExistence type="predicted"/>